<evidence type="ECO:0000259" key="8">
    <source>
        <dbReference type="PROSITE" id="PS50928"/>
    </source>
</evidence>
<evidence type="ECO:0000256" key="2">
    <source>
        <dbReference type="ARBA" id="ARBA00022448"/>
    </source>
</evidence>
<keyword evidence="6 7" id="KW-0472">Membrane</keyword>
<keyword evidence="10" id="KW-1185">Reference proteome</keyword>
<dbReference type="PROSITE" id="PS50928">
    <property type="entry name" value="ABC_TM1"/>
    <property type="match status" value="1"/>
</dbReference>
<evidence type="ECO:0000256" key="7">
    <source>
        <dbReference type="RuleBase" id="RU363032"/>
    </source>
</evidence>
<feature type="domain" description="ABC transmembrane type-1" evidence="8">
    <location>
        <begin position="115"/>
        <end position="312"/>
    </location>
</feature>
<dbReference type="RefSeq" id="WP_339115510.1">
    <property type="nucleotide sequence ID" value="NZ_JAYWLC010000008.1"/>
</dbReference>
<keyword evidence="4 7" id="KW-0812">Transmembrane</keyword>
<keyword evidence="2 7" id="KW-0813">Transport</keyword>
<feature type="transmembrane region" description="Helical" evidence="7">
    <location>
        <begin position="293"/>
        <end position="319"/>
    </location>
</feature>
<sequence>MIAIVSFLTRRLSQGVAIILLAALIVFTLLRIGPGDPARMLAGGLSDQASVDALAKEMGLDDPFLVQFGKYVGGIVLHGDFGKSYVRSESGLAGSGGDNPTAGKADVIGLIAARLPLSLELAALGMGLALVISAPIGIWAGLNAGRMPEALTLMGSSILVSMPSFWIAGLLVLLVSIKLQWLPPVGYNGFSYMILPAIVLAIEMAPIFIRTWSSAISSMTRRDFIQVAPARGLDRRTIFTRHILRGAAVPFINTLGVMLTGLIGSLLVIEFVFDFPGLGKLTVEAVLQRDFPLVQAIAIIISAFFVAVNIAVDFVSGLFDPRLEY</sequence>
<evidence type="ECO:0000256" key="6">
    <source>
        <dbReference type="ARBA" id="ARBA00023136"/>
    </source>
</evidence>
<evidence type="ECO:0000313" key="10">
    <source>
        <dbReference type="Proteomes" id="UP001438953"/>
    </source>
</evidence>
<accession>A0ABV1SHK2</accession>
<dbReference type="Pfam" id="PF00528">
    <property type="entry name" value="BPD_transp_1"/>
    <property type="match status" value="1"/>
</dbReference>
<protein>
    <submittedName>
        <fullName evidence="9">ABC transporter permease</fullName>
    </submittedName>
</protein>
<dbReference type="CDD" id="cd06261">
    <property type="entry name" value="TM_PBP2"/>
    <property type="match status" value="1"/>
</dbReference>
<feature type="transmembrane region" description="Helical" evidence="7">
    <location>
        <begin position="189"/>
        <end position="209"/>
    </location>
</feature>
<keyword evidence="5 7" id="KW-1133">Transmembrane helix</keyword>
<dbReference type="PANTHER" id="PTHR43163">
    <property type="entry name" value="DIPEPTIDE TRANSPORT SYSTEM PERMEASE PROTEIN DPPB-RELATED"/>
    <property type="match status" value="1"/>
</dbReference>
<dbReference type="InterPro" id="IPR035906">
    <property type="entry name" value="MetI-like_sf"/>
</dbReference>
<comment type="subcellular location">
    <subcellularLocation>
        <location evidence="1 7">Cell membrane</location>
        <topology evidence="1 7">Multi-pass membrane protein</topology>
    </subcellularLocation>
</comment>
<keyword evidence="3" id="KW-1003">Cell membrane</keyword>
<comment type="similarity">
    <text evidence="7">Belongs to the binding-protein-dependent transport system permease family.</text>
</comment>
<dbReference type="SUPFAM" id="SSF161098">
    <property type="entry name" value="MetI-like"/>
    <property type="match status" value="1"/>
</dbReference>
<feature type="transmembrane region" description="Helical" evidence="7">
    <location>
        <begin position="12"/>
        <end position="32"/>
    </location>
</feature>
<feature type="transmembrane region" description="Helical" evidence="7">
    <location>
        <begin position="251"/>
        <end position="273"/>
    </location>
</feature>
<dbReference type="Pfam" id="PF19300">
    <property type="entry name" value="BPD_transp_1_N"/>
    <property type="match status" value="1"/>
</dbReference>
<name>A0ABV1SHK2_9RHOB</name>
<evidence type="ECO:0000256" key="5">
    <source>
        <dbReference type="ARBA" id="ARBA00022989"/>
    </source>
</evidence>
<proteinExistence type="inferred from homology"/>
<reference evidence="9 10" key="1">
    <citation type="submission" date="2024-06" db="EMBL/GenBank/DDBJ databases">
        <title>Thioclava kandeliae sp. nov. from a rhizosphere soil sample of Kandelia candel in a mangrove.</title>
        <authorList>
            <person name="Mu T."/>
        </authorList>
    </citation>
    <scope>NUCLEOTIDE SEQUENCE [LARGE SCALE GENOMIC DNA]</scope>
    <source>
        <strain evidence="9 10">CPCC 100088</strain>
    </source>
</reference>
<dbReference type="InterPro" id="IPR000515">
    <property type="entry name" value="MetI-like"/>
</dbReference>
<gene>
    <name evidence="9" type="ORF">VSX56_11345</name>
</gene>
<feature type="transmembrane region" description="Helical" evidence="7">
    <location>
        <begin position="154"/>
        <end position="177"/>
    </location>
</feature>
<feature type="transmembrane region" description="Helical" evidence="7">
    <location>
        <begin position="121"/>
        <end position="142"/>
    </location>
</feature>
<organism evidence="9 10">
    <name type="scientific">Thioclava kandeliae</name>
    <dbReference type="NCBI Taxonomy" id="3070818"/>
    <lineage>
        <taxon>Bacteria</taxon>
        <taxon>Pseudomonadati</taxon>
        <taxon>Pseudomonadota</taxon>
        <taxon>Alphaproteobacteria</taxon>
        <taxon>Rhodobacterales</taxon>
        <taxon>Paracoccaceae</taxon>
        <taxon>Thioclava</taxon>
    </lineage>
</organism>
<evidence type="ECO:0000256" key="3">
    <source>
        <dbReference type="ARBA" id="ARBA00022475"/>
    </source>
</evidence>
<dbReference type="EMBL" id="JAYWLC010000008">
    <property type="protein sequence ID" value="MER5172368.1"/>
    <property type="molecule type" value="Genomic_DNA"/>
</dbReference>
<evidence type="ECO:0000313" key="9">
    <source>
        <dbReference type="EMBL" id="MER5172368.1"/>
    </source>
</evidence>
<comment type="caution">
    <text evidence="9">The sequence shown here is derived from an EMBL/GenBank/DDBJ whole genome shotgun (WGS) entry which is preliminary data.</text>
</comment>
<evidence type="ECO:0000256" key="1">
    <source>
        <dbReference type="ARBA" id="ARBA00004651"/>
    </source>
</evidence>
<dbReference type="InterPro" id="IPR045621">
    <property type="entry name" value="BPD_transp_1_N"/>
</dbReference>
<dbReference type="Gene3D" id="1.10.3720.10">
    <property type="entry name" value="MetI-like"/>
    <property type="match status" value="1"/>
</dbReference>
<evidence type="ECO:0000256" key="4">
    <source>
        <dbReference type="ARBA" id="ARBA00022692"/>
    </source>
</evidence>
<dbReference type="PANTHER" id="PTHR43163:SF6">
    <property type="entry name" value="DIPEPTIDE TRANSPORT SYSTEM PERMEASE PROTEIN DPPB-RELATED"/>
    <property type="match status" value="1"/>
</dbReference>
<dbReference type="Proteomes" id="UP001438953">
    <property type="component" value="Unassembled WGS sequence"/>
</dbReference>